<evidence type="ECO:0000256" key="13">
    <source>
        <dbReference type="ARBA" id="ARBA00047880"/>
    </source>
</evidence>
<reference evidence="18" key="1">
    <citation type="journal article" date="2017" name="Biotechnol. Biofuels">
        <title>Evaluation of environmental bacterial communities as a factor affecting the growth of duckweed Lemna minor.</title>
        <authorList>
            <person name="Ishizawa H."/>
            <person name="Kuroda M."/>
            <person name="Morikawa M."/>
            <person name="Ike M."/>
        </authorList>
    </citation>
    <scope>NUCLEOTIDE SEQUENCE [LARGE SCALE GENOMIC DNA]</scope>
    <source>
        <strain evidence="18">M6</strain>
    </source>
</reference>
<evidence type="ECO:0000256" key="7">
    <source>
        <dbReference type="ARBA" id="ARBA00022695"/>
    </source>
</evidence>
<evidence type="ECO:0000256" key="2">
    <source>
        <dbReference type="ARBA" id="ARBA00004726"/>
    </source>
</evidence>
<dbReference type="SUPFAM" id="SSF82114">
    <property type="entry name" value="Riboflavin kinase-like"/>
    <property type="match status" value="1"/>
</dbReference>
<dbReference type="InterPro" id="IPR015864">
    <property type="entry name" value="FAD_synthase"/>
</dbReference>
<name>A0A3G9G5A1_9CAUL</name>
<evidence type="ECO:0000259" key="16">
    <source>
        <dbReference type="SMART" id="SM00904"/>
    </source>
</evidence>
<keyword evidence="10 15" id="KW-0274">FAD</keyword>
<dbReference type="GO" id="GO:0009398">
    <property type="term" value="P:FMN biosynthetic process"/>
    <property type="evidence" value="ECO:0007669"/>
    <property type="project" value="UniProtKB-UniRule"/>
</dbReference>
<proteinExistence type="inferred from homology"/>
<dbReference type="UniPathway" id="UPA00277">
    <property type="reaction ID" value="UER00407"/>
</dbReference>
<keyword evidence="4 15" id="KW-0285">Flavoprotein</keyword>
<accession>A0A3G9G5A1</accession>
<protein>
    <recommendedName>
        <fullName evidence="15">Riboflavin biosynthesis protein</fullName>
    </recommendedName>
    <domain>
        <recommendedName>
            <fullName evidence="15">Riboflavin kinase</fullName>
            <ecNumber evidence="15">2.7.1.26</ecNumber>
        </recommendedName>
        <alternativeName>
            <fullName evidence="15">Flavokinase</fullName>
        </alternativeName>
    </domain>
    <domain>
        <recommendedName>
            <fullName evidence="15">FMN adenylyltransferase</fullName>
            <ecNumber evidence="15">2.7.7.2</ecNumber>
        </recommendedName>
        <alternativeName>
            <fullName evidence="15">FAD pyrophosphorylase</fullName>
        </alternativeName>
        <alternativeName>
            <fullName evidence="15">FAD synthase</fullName>
        </alternativeName>
    </domain>
</protein>
<dbReference type="AlphaFoldDB" id="A0A3G9G5A1"/>
<dbReference type="PANTHER" id="PTHR22749:SF6">
    <property type="entry name" value="RIBOFLAVIN KINASE"/>
    <property type="match status" value="1"/>
</dbReference>
<keyword evidence="5 15" id="KW-0288">FMN</keyword>
<keyword evidence="11 15" id="KW-0067">ATP-binding</keyword>
<evidence type="ECO:0000256" key="10">
    <source>
        <dbReference type="ARBA" id="ARBA00022827"/>
    </source>
</evidence>
<dbReference type="Gene3D" id="3.40.50.620">
    <property type="entry name" value="HUPs"/>
    <property type="match status" value="1"/>
</dbReference>
<evidence type="ECO:0000256" key="12">
    <source>
        <dbReference type="ARBA" id="ARBA00023268"/>
    </source>
</evidence>
<dbReference type="SMART" id="SM00904">
    <property type="entry name" value="Flavokinase"/>
    <property type="match status" value="1"/>
</dbReference>
<comment type="catalytic activity">
    <reaction evidence="14 15">
        <text>FMN + ATP + H(+) = FAD + diphosphate</text>
        <dbReference type="Rhea" id="RHEA:17237"/>
        <dbReference type="ChEBI" id="CHEBI:15378"/>
        <dbReference type="ChEBI" id="CHEBI:30616"/>
        <dbReference type="ChEBI" id="CHEBI:33019"/>
        <dbReference type="ChEBI" id="CHEBI:57692"/>
        <dbReference type="ChEBI" id="CHEBI:58210"/>
        <dbReference type="EC" id="2.7.7.2"/>
    </reaction>
</comment>
<evidence type="ECO:0000256" key="1">
    <source>
        <dbReference type="ARBA" id="ARBA00002121"/>
    </source>
</evidence>
<keyword evidence="7 15" id="KW-0548">Nucleotidyltransferase</keyword>
<evidence type="ECO:0000256" key="4">
    <source>
        <dbReference type="ARBA" id="ARBA00022630"/>
    </source>
</evidence>
<sequence>MATKAFLLTLEPGGALCAQALNTPAQGVAWPTGACAAIGSFDGVHRGHQRVIENAIAAAHRLGAPSAVVCFDPHPQAFFLTRAAKPVTPFRLMTLDQQVRAFSELGVECVFVLRFDETLSALTAEAFTQNILHDHLKLSHISCGFDFRYGAKGGGSAQTLSEAGAVMAFTTAVTPCQTDETGHKLSSSAVREALEAGDAQLAGHVLGRPQAFTGVVTRGDQIGRQIGFPTANIELGDYLRPKYGVYVTRTRLSDGRVLGSVTNFGKRPTVGGLTERFETHIFGLDHDIYDQVIEVELLHYLRPEQKFPSFEALKEQIARDADAAKVYFG</sequence>
<reference evidence="18" key="2">
    <citation type="journal article" date="2017" name="Plant Physiol. Biochem.">
        <title>Differential oxidative and antioxidative response of duckweed Lemna minor toward plant growth promoting/inhibiting bacteria.</title>
        <authorList>
            <person name="Ishizawa H."/>
            <person name="Kuroda M."/>
            <person name="Morikawa M."/>
            <person name="Ike M."/>
        </authorList>
    </citation>
    <scope>NUCLEOTIDE SEQUENCE [LARGE SCALE GENOMIC DNA]</scope>
    <source>
        <strain evidence="18">M6</strain>
    </source>
</reference>
<gene>
    <name evidence="17" type="ORF">EM6_2434</name>
</gene>
<keyword evidence="8 15" id="KW-0547">Nucleotide-binding</keyword>
<dbReference type="SUPFAM" id="SSF52374">
    <property type="entry name" value="Nucleotidylyl transferase"/>
    <property type="match status" value="1"/>
</dbReference>
<dbReference type="EMBL" id="AP018828">
    <property type="protein sequence ID" value="BBF81826.1"/>
    <property type="molecule type" value="Genomic_DNA"/>
</dbReference>
<feature type="domain" description="Riboflavin kinase" evidence="16">
    <location>
        <begin position="205"/>
        <end position="329"/>
    </location>
</feature>
<dbReference type="GO" id="GO:0009231">
    <property type="term" value="P:riboflavin biosynthetic process"/>
    <property type="evidence" value="ECO:0007669"/>
    <property type="project" value="InterPro"/>
</dbReference>
<dbReference type="InterPro" id="IPR002606">
    <property type="entry name" value="Riboflavin_kinase_bac"/>
</dbReference>
<dbReference type="RefSeq" id="WP_126424138.1">
    <property type="nucleotide sequence ID" value="NZ_AP018828.1"/>
</dbReference>
<comment type="catalytic activity">
    <reaction evidence="13 15">
        <text>riboflavin + ATP = FMN + ADP + H(+)</text>
        <dbReference type="Rhea" id="RHEA:14357"/>
        <dbReference type="ChEBI" id="CHEBI:15378"/>
        <dbReference type="ChEBI" id="CHEBI:30616"/>
        <dbReference type="ChEBI" id="CHEBI:57986"/>
        <dbReference type="ChEBI" id="CHEBI:58210"/>
        <dbReference type="ChEBI" id="CHEBI:456216"/>
        <dbReference type="EC" id="2.7.1.26"/>
    </reaction>
</comment>
<dbReference type="FunFam" id="3.40.50.620:FF:000021">
    <property type="entry name" value="Riboflavin biosynthesis protein"/>
    <property type="match status" value="1"/>
</dbReference>
<dbReference type="UniPathway" id="UPA00276">
    <property type="reaction ID" value="UER00406"/>
</dbReference>
<dbReference type="Pfam" id="PF01687">
    <property type="entry name" value="Flavokinase"/>
    <property type="match status" value="1"/>
</dbReference>
<keyword evidence="6 15" id="KW-0808">Transferase</keyword>
<evidence type="ECO:0000313" key="17">
    <source>
        <dbReference type="EMBL" id="BBF81826.1"/>
    </source>
</evidence>
<comment type="pathway">
    <text evidence="2 15">Cofactor biosynthesis; FAD biosynthesis; FAD from FMN: step 1/1.</text>
</comment>
<dbReference type="CDD" id="cd02064">
    <property type="entry name" value="FAD_synthetase_N"/>
    <property type="match status" value="1"/>
</dbReference>
<comment type="function">
    <text evidence="1">Catalyzes the phosphorylation of riboflavin to FMN followed by the adenylation of FMN to FAD.</text>
</comment>
<dbReference type="PIRSF" id="PIRSF004491">
    <property type="entry name" value="FAD_Synth"/>
    <property type="match status" value="1"/>
</dbReference>
<dbReference type="InterPro" id="IPR015865">
    <property type="entry name" value="Riboflavin_kinase_bac/euk"/>
</dbReference>
<evidence type="ECO:0000256" key="3">
    <source>
        <dbReference type="ARBA" id="ARBA00005201"/>
    </source>
</evidence>
<dbReference type="InterPro" id="IPR023468">
    <property type="entry name" value="Riboflavin_kinase"/>
</dbReference>
<comment type="similarity">
    <text evidence="15">Belongs to the ribF family.</text>
</comment>
<dbReference type="InterPro" id="IPR023465">
    <property type="entry name" value="Riboflavin_kinase_dom_sf"/>
</dbReference>
<evidence type="ECO:0000256" key="14">
    <source>
        <dbReference type="ARBA" id="ARBA00049494"/>
    </source>
</evidence>
<dbReference type="Gene3D" id="2.40.30.30">
    <property type="entry name" value="Riboflavin kinase-like"/>
    <property type="match status" value="1"/>
</dbReference>
<evidence type="ECO:0000313" key="18">
    <source>
        <dbReference type="Proteomes" id="UP000278756"/>
    </source>
</evidence>
<dbReference type="GO" id="GO:0008531">
    <property type="term" value="F:riboflavin kinase activity"/>
    <property type="evidence" value="ECO:0007669"/>
    <property type="project" value="UniProtKB-UniRule"/>
</dbReference>
<evidence type="ECO:0000256" key="5">
    <source>
        <dbReference type="ARBA" id="ARBA00022643"/>
    </source>
</evidence>
<dbReference type="EC" id="2.7.1.26" evidence="15"/>
<dbReference type="GO" id="GO:0003919">
    <property type="term" value="F:FMN adenylyltransferase activity"/>
    <property type="evidence" value="ECO:0007669"/>
    <property type="project" value="UniProtKB-UniRule"/>
</dbReference>
<evidence type="ECO:0000256" key="15">
    <source>
        <dbReference type="PIRNR" id="PIRNR004491"/>
    </source>
</evidence>
<evidence type="ECO:0000256" key="6">
    <source>
        <dbReference type="ARBA" id="ARBA00022679"/>
    </source>
</evidence>
<keyword evidence="12" id="KW-0511">Multifunctional enzyme</keyword>
<evidence type="ECO:0000256" key="11">
    <source>
        <dbReference type="ARBA" id="ARBA00022840"/>
    </source>
</evidence>
<comment type="pathway">
    <text evidence="3 15">Cofactor biosynthesis; FMN biosynthesis; FMN from riboflavin (ATP route): step 1/1.</text>
</comment>
<dbReference type="NCBIfam" id="TIGR00083">
    <property type="entry name" value="ribF"/>
    <property type="match status" value="1"/>
</dbReference>
<dbReference type="Proteomes" id="UP000278756">
    <property type="component" value="Chromosome 2"/>
</dbReference>
<dbReference type="Pfam" id="PF06574">
    <property type="entry name" value="FAD_syn"/>
    <property type="match status" value="1"/>
</dbReference>
<dbReference type="InterPro" id="IPR014729">
    <property type="entry name" value="Rossmann-like_a/b/a_fold"/>
</dbReference>
<dbReference type="OrthoDB" id="9803667at2"/>
<organism evidence="17 18">
    <name type="scientific">Asticcacaulis excentricus</name>
    <dbReference type="NCBI Taxonomy" id="78587"/>
    <lineage>
        <taxon>Bacteria</taxon>
        <taxon>Pseudomonadati</taxon>
        <taxon>Pseudomonadota</taxon>
        <taxon>Alphaproteobacteria</taxon>
        <taxon>Caulobacterales</taxon>
        <taxon>Caulobacteraceae</taxon>
        <taxon>Asticcacaulis</taxon>
    </lineage>
</organism>
<evidence type="ECO:0000256" key="9">
    <source>
        <dbReference type="ARBA" id="ARBA00022777"/>
    </source>
</evidence>
<dbReference type="EC" id="2.7.7.2" evidence="15"/>
<dbReference type="GO" id="GO:0005524">
    <property type="term" value="F:ATP binding"/>
    <property type="evidence" value="ECO:0007669"/>
    <property type="project" value="UniProtKB-UniRule"/>
</dbReference>
<dbReference type="GO" id="GO:0006747">
    <property type="term" value="P:FAD biosynthetic process"/>
    <property type="evidence" value="ECO:0007669"/>
    <property type="project" value="UniProtKB-UniRule"/>
</dbReference>
<keyword evidence="9 15" id="KW-0418">Kinase</keyword>
<evidence type="ECO:0000256" key="8">
    <source>
        <dbReference type="ARBA" id="ARBA00022741"/>
    </source>
</evidence>
<dbReference type="PANTHER" id="PTHR22749">
    <property type="entry name" value="RIBOFLAVIN KINASE/FMN ADENYLYLTRANSFERASE"/>
    <property type="match status" value="1"/>
</dbReference>